<dbReference type="InterPro" id="IPR000014">
    <property type="entry name" value="PAS"/>
</dbReference>
<dbReference type="Pfam" id="PF08448">
    <property type="entry name" value="PAS_4"/>
    <property type="match status" value="2"/>
</dbReference>
<dbReference type="Gene3D" id="3.30.565.10">
    <property type="entry name" value="Histidine kinase-like ATPase, C-terminal domain"/>
    <property type="match status" value="1"/>
</dbReference>
<dbReference type="InterPro" id="IPR013655">
    <property type="entry name" value="PAS_fold_3"/>
</dbReference>
<dbReference type="OrthoDB" id="8127at2157"/>
<dbReference type="InterPro" id="IPR003661">
    <property type="entry name" value="HisK_dim/P_dom"/>
</dbReference>
<dbReference type="PANTHER" id="PTHR43304:SF1">
    <property type="entry name" value="PAC DOMAIN-CONTAINING PROTEIN"/>
    <property type="match status" value="1"/>
</dbReference>
<dbReference type="AlphaFoldDB" id="A0A1I6M6W3"/>
<dbReference type="RefSeq" id="WP_089818817.1">
    <property type="nucleotide sequence ID" value="NZ_FOZK01000005.1"/>
</dbReference>
<dbReference type="Pfam" id="PF02518">
    <property type="entry name" value="HATPase_c"/>
    <property type="match status" value="1"/>
</dbReference>
<gene>
    <name evidence="9" type="ORF">SAMN05216559_3869</name>
</gene>
<feature type="domain" description="PAS" evidence="7">
    <location>
        <begin position="253"/>
        <end position="327"/>
    </location>
</feature>
<keyword evidence="10" id="KW-1185">Reference proteome</keyword>
<dbReference type="SUPFAM" id="SSF55874">
    <property type="entry name" value="ATPase domain of HSP90 chaperone/DNA topoisomerase II/histidine kinase"/>
    <property type="match status" value="1"/>
</dbReference>
<reference evidence="9 10" key="1">
    <citation type="submission" date="2016-10" db="EMBL/GenBank/DDBJ databases">
        <authorList>
            <person name="de Groot N.N."/>
        </authorList>
    </citation>
    <scope>NUCLEOTIDE SEQUENCE [LARGE SCALE GENOMIC DNA]</scope>
    <source>
        <strain evidence="9 10">CGMCC 1.10457</strain>
    </source>
</reference>
<dbReference type="Pfam" id="PF00512">
    <property type="entry name" value="HisKA"/>
    <property type="match status" value="1"/>
</dbReference>
<comment type="catalytic activity">
    <reaction evidence="1">
        <text>ATP + protein L-histidine = ADP + protein N-phospho-L-histidine.</text>
        <dbReference type="EC" id="2.7.13.3"/>
    </reaction>
</comment>
<dbReference type="SMART" id="SM00086">
    <property type="entry name" value="PAC"/>
    <property type="match status" value="2"/>
</dbReference>
<feature type="domain" description="PAC" evidence="8">
    <location>
        <begin position="204"/>
        <end position="252"/>
    </location>
</feature>
<protein>
    <recommendedName>
        <fullName evidence="2">histidine kinase</fullName>
        <ecNumber evidence="2">2.7.13.3</ecNumber>
    </recommendedName>
</protein>
<evidence type="ECO:0000259" key="8">
    <source>
        <dbReference type="PROSITE" id="PS50113"/>
    </source>
</evidence>
<dbReference type="PROSITE" id="PS50113">
    <property type="entry name" value="PAC"/>
    <property type="match status" value="2"/>
</dbReference>
<dbReference type="Gene3D" id="3.30.450.20">
    <property type="entry name" value="PAS domain"/>
    <property type="match status" value="3"/>
</dbReference>
<accession>A0A1I6M6W3</accession>
<evidence type="ECO:0000256" key="5">
    <source>
        <dbReference type="ARBA" id="ARBA00022777"/>
    </source>
</evidence>
<dbReference type="InterPro" id="IPR036890">
    <property type="entry name" value="HATPase_C_sf"/>
</dbReference>
<dbReference type="InterPro" id="IPR013656">
    <property type="entry name" value="PAS_4"/>
</dbReference>
<dbReference type="PANTHER" id="PTHR43304">
    <property type="entry name" value="PHYTOCHROME-LIKE PROTEIN CPH1"/>
    <property type="match status" value="1"/>
</dbReference>
<dbReference type="NCBIfam" id="TIGR00229">
    <property type="entry name" value="sensory_box"/>
    <property type="match status" value="3"/>
</dbReference>
<dbReference type="PRINTS" id="PR00344">
    <property type="entry name" value="BCTRLSENSOR"/>
</dbReference>
<proteinExistence type="predicted"/>
<feature type="domain" description="PAS" evidence="7">
    <location>
        <begin position="134"/>
        <end position="180"/>
    </location>
</feature>
<dbReference type="STRING" id="767519.SAMN05216559_3869"/>
<dbReference type="InterPro" id="IPR052162">
    <property type="entry name" value="Sensor_kinase/Photoreceptor"/>
</dbReference>
<dbReference type="InterPro" id="IPR004358">
    <property type="entry name" value="Sig_transdc_His_kin-like_C"/>
</dbReference>
<dbReference type="CDD" id="cd00082">
    <property type="entry name" value="HisKA"/>
    <property type="match status" value="1"/>
</dbReference>
<keyword evidence="4" id="KW-0808">Transferase</keyword>
<feature type="domain" description="PAC" evidence="8">
    <location>
        <begin position="336"/>
        <end position="388"/>
    </location>
</feature>
<evidence type="ECO:0000256" key="4">
    <source>
        <dbReference type="ARBA" id="ARBA00022679"/>
    </source>
</evidence>
<evidence type="ECO:0000259" key="7">
    <source>
        <dbReference type="PROSITE" id="PS50112"/>
    </source>
</evidence>
<evidence type="ECO:0000256" key="3">
    <source>
        <dbReference type="ARBA" id="ARBA00022553"/>
    </source>
</evidence>
<dbReference type="EMBL" id="FOZK01000005">
    <property type="protein sequence ID" value="SFS11460.1"/>
    <property type="molecule type" value="Genomic_DNA"/>
</dbReference>
<evidence type="ECO:0000256" key="1">
    <source>
        <dbReference type="ARBA" id="ARBA00000085"/>
    </source>
</evidence>
<dbReference type="SUPFAM" id="SSF47384">
    <property type="entry name" value="Homodimeric domain of signal transducing histidine kinase"/>
    <property type="match status" value="1"/>
</dbReference>
<dbReference type="InterPro" id="IPR001610">
    <property type="entry name" value="PAC"/>
</dbReference>
<dbReference type="InterPro" id="IPR005467">
    <property type="entry name" value="His_kinase_dom"/>
</dbReference>
<dbReference type="PROSITE" id="PS50109">
    <property type="entry name" value="HIS_KIN"/>
    <property type="match status" value="1"/>
</dbReference>
<feature type="domain" description="Histidine kinase" evidence="6">
    <location>
        <begin position="399"/>
        <end position="593"/>
    </location>
</feature>
<dbReference type="InterPro" id="IPR036097">
    <property type="entry name" value="HisK_dim/P_sf"/>
</dbReference>
<evidence type="ECO:0000256" key="2">
    <source>
        <dbReference type="ARBA" id="ARBA00012438"/>
    </source>
</evidence>
<dbReference type="Pfam" id="PF08447">
    <property type="entry name" value="PAS_3"/>
    <property type="match status" value="1"/>
</dbReference>
<dbReference type="InterPro" id="IPR003594">
    <property type="entry name" value="HATPase_dom"/>
</dbReference>
<dbReference type="GO" id="GO:0000155">
    <property type="term" value="F:phosphorelay sensor kinase activity"/>
    <property type="evidence" value="ECO:0007669"/>
    <property type="project" value="InterPro"/>
</dbReference>
<dbReference type="SMART" id="SM00388">
    <property type="entry name" value="HisKA"/>
    <property type="match status" value="1"/>
</dbReference>
<dbReference type="EC" id="2.7.13.3" evidence="2"/>
<keyword evidence="5" id="KW-0418">Kinase</keyword>
<dbReference type="CDD" id="cd00130">
    <property type="entry name" value="PAS"/>
    <property type="match status" value="3"/>
</dbReference>
<dbReference type="InterPro" id="IPR000700">
    <property type="entry name" value="PAS-assoc_C"/>
</dbReference>
<dbReference type="Proteomes" id="UP000199062">
    <property type="component" value="Unassembled WGS sequence"/>
</dbReference>
<dbReference type="CDD" id="cd00075">
    <property type="entry name" value="HATPase"/>
    <property type="match status" value="1"/>
</dbReference>
<evidence type="ECO:0000259" key="6">
    <source>
        <dbReference type="PROSITE" id="PS50109"/>
    </source>
</evidence>
<name>A0A1I6M6W3_9EURY</name>
<evidence type="ECO:0000313" key="10">
    <source>
        <dbReference type="Proteomes" id="UP000199062"/>
    </source>
</evidence>
<organism evidence="9 10">
    <name type="scientific">Halomicrobium zhouii</name>
    <dbReference type="NCBI Taxonomy" id="767519"/>
    <lineage>
        <taxon>Archaea</taxon>
        <taxon>Methanobacteriati</taxon>
        <taxon>Methanobacteriota</taxon>
        <taxon>Stenosarchaea group</taxon>
        <taxon>Halobacteria</taxon>
        <taxon>Halobacteriales</taxon>
        <taxon>Haloarculaceae</taxon>
        <taxon>Halomicrobium</taxon>
    </lineage>
</organism>
<dbReference type="SMART" id="SM00387">
    <property type="entry name" value="HATPase_c"/>
    <property type="match status" value="1"/>
</dbReference>
<dbReference type="Gene3D" id="1.10.287.130">
    <property type="match status" value="1"/>
</dbReference>
<keyword evidence="3" id="KW-0597">Phosphoprotein</keyword>
<evidence type="ECO:0000313" key="9">
    <source>
        <dbReference type="EMBL" id="SFS11460.1"/>
    </source>
</evidence>
<dbReference type="InterPro" id="IPR035965">
    <property type="entry name" value="PAS-like_dom_sf"/>
</dbReference>
<dbReference type="PROSITE" id="PS50112">
    <property type="entry name" value="PAS"/>
    <property type="match status" value="2"/>
</dbReference>
<dbReference type="SUPFAM" id="SSF55785">
    <property type="entry name" value="PYP-like sensor domain (PAS domain)"/>
    <property type="match status" value="3"/>
</dbReference>
<dbReference type="SMART" id="SM00091">
    <property type="entry name" value="PAS"/>
    <property type="match status" value="3"/>
</dbReference>
<sequence>MSDGSRERDRAVDADELLAALPDPVLVVAGDDVIVRVNEAFCRSFGVESDHAVGRSLDRVAGVPGTVIGAVSECVADARSGAAQGPVEAAVRSDGAVSTVEIDAGVLDTDDGRVIVVVRDVTERAERERVLADGERRFRAVFEGTTDALVVADDDGEYVDANPAACDLFGLDRAALLERNVSAFADADYDVAAAWDRFLAEGAMTGEFELVRPDGDRRTVEFTATADVTPGRHLATLRDVTDRRRIEADLRESETRFRQIVGRVEETIWMAEAETTDLLYVSPGIEALTGRPPAYFVDDPIWNFVADVHPDDAPAARAAVEEWLADVESGDPDDEYHFQFRYVRSDDAVAWLHVDASVVTDATGRPDRIVGIIDDVTDMKCRERELERKNERLEEFAGMVSHDLRNPLQVVVGRVALLREEGVATESVADIERAVDRMAQLIDDLLTLARGGDDVDTVEPVSLEVVASQAWGTVASTDASFAVVDRAVVTADEGRFRQLFENLFRNAIEHAGPAVAIEVGVVRDDGVATGFYVADDGPGIPPADCDRVFEPGFSTATDGTGFGLDIVAVVAAAHGWTVTVTEGASGGARFEFTDVDVA</sequence>